<dbReference type="GO" id="GO:0043023">
    <property type="term" value="F:ribosomal large subunit binding"/>
    <property type="evidence" value="ECO:0007669"/>
    <property type="project" value="TreeGrafter"/>
</dbReference>
<dbReference type="EMBL" id="PFBP01000042">
    <property type="protein sequence ID" value="PIT89660.1"/>
    <property type="molecule type" value="Genomic_DNA"/>
</dbReference>
<evidence type="ECO:0000256" key="1">
    <source>
        <dbReference type="ARBA" id="ARBA00005912"/>
    </source>
</evidence>
<dbReference type="PANTHER" id="PTHR20982">
    <property type="entry name" value="RIBOSOME RECYCLING FACTOR"/>
    <property type="match status" value="1"/>
</dbReference>
<proteinExistence type="inferred from homology"/>
<dbReference type="Proteomes" id="UP000231464">
    <property type="component" value="Unassembled WGS sequence"/>
</dbReference>
<dbReference type="AlphaFoldDB" id="A0A2M6WA07"/>
<dbReference type="Pfam" id="PF01765">
    <property type="entry name" value="RRF"/>
    <property type="match status" value="1"/>
</dbReference>
<comment type="caution">
    <text evidence="5">The sequence shown here is derived from an EMBL/GenBank/DDBJ whole genome shotgun (WGS) entry which is preliminary data.</text>
</comment>
<dbReference type="FunFam" id="3.30.1360.40:FF:000001">
    <property type="entry name" value="Ribosome-recycling factor"/>
    <property type="match status" value="1"/>
</dbReference>
<dbReference type="PANTHER" id="PTHR20982:SF3">
    <property type="entry name" value="MITOCHONDRIAL RIBOSOME RECYCLING FACTOR PSEUDO 1"/>
    <property type="match status" value="1"/>
</dbReference>
<comment type="similarity">
    <text evidence="1">Belongs to the RRF family.</text>
</comment>
<dbReference type="Gene3D" id="3.30.1360.40">
    <property type="match status" value="1"/>
</dbReference>
<dbReference type="GO" id="GO:0006412">
    <property type="term" value="P:translation"/>
    <property type="evidence" value="ECO:0007669"/>
    <property type="project" value="UniProtKB-KW"/>
</dbReference>
<dbReference type="SUPFAM" id="SSF55194">
    <property type="entry name" value="Ribosome recycling factor, RRF"/>
    <property type="match status" value="1"/>
</dbReference>
<keyword evidence="3" id="KW-0175">Coiled coil</keyword>
<feature type="coiled-coil region" evidence="3">
    <location>
        <begin position="129"/>
        <end position="177"/>
    </location>
</feature>
<reference evidence="6" key="1">
    <citation type="submission" date="2017-09" db="EMBL/GenBank/DDBJ databases">
        <title>Depth-based differentiation of microbial function through sediment-hosted aquifers and enrichment of novel symbionts in the deep terrestrial subsurface.</title>
        <authorList>
            <person name="Probst A.J."/>
            <person name="Ladd B."/>
            <person name="Jarett J.K."/>
            <person name="Geller-Mcgrath D.E."/>
            <person name="Sieber C.M.K."/>
            <person name="Emerson J.B."/>
            <person name="Anantharaman K."/>
            <person name="Thomas B.C."/>
            <person name="Malmstrom R."/>
            <person name="Stieglmeier M."/>
            <person name="Klingl A."/>
            <person name="Woyke T."/>
            <person name="Ryan C.M."/>
            <person name="Banfield J.F."/>
        </authorList>
    </citation>
    <scope>NUCLEOTIDE SEQUENCE [LARGE SCALE GENOMIC DNA]</scope>
</reference>
<keyword evidence="2" id="KW-0648">Protein biosynthesis</keyword>
<name>A0A2M6WA07_9BACT</name>
<dbReference type="NCBIfam" id="TIGR00496">
    <property type="entry name" value="frr"/>
    <property type="match status" value="1"/>
</dbReference>
<sequence>MLIQDKKNDFEKTIARLQEDLNSVRTNRAAPSLIENIKAEVYGAKMPLSQLASITCPEPKQLVVEPWDKNILKDVEKAIETMSLGLSVKNEGNLLRLMVSPMTEETRKLIIKNLHEKIETGRMALRGLRDKIKEEIIKQERNKEISEDEKYNLIKELDEMTKEYTEKISEMGKKKEEEIMI</sequence>
<evidence type="ECO:0000313" key="5">
    <source>
        <dbReference type="EMBL" id="PIT89660.1"/>
    </source>
</evidence>
<organism evidence="5 6">
    <name type="scientific">Candidatus Kuenenbacteria bacterium CG10_big_fil_rev_8_21_14_0_10_36_11</name>
    <dbReference type="NCBI Taxonomy" id="1974618"/>
    <lineage>
        <taxon>Bacteria</taxon>
        <taxon>Candidatus Kueneniibacteriota</taxon>
    </lineage>
</organism>
<dbReference type="InterPro" id="IPR023584">
    <property type="entry name" value="Ribosome_recyc_fac_dom"/>
</dbReference>
<dbReference type="Gene3D" id="1.10.132.20">
    <property type="entry name" value="Ribosome-recycling factor"/>
    <property type="match status" value="1"/>
</dbReference>
<evidence type="ECO:0000256" key="2">
    <source>
        <dbReference type="ARBA" id="ARBA00022917"/>
    </source>
</evidence>
<gene>
    <name evidence="5" type="ORF">COU23_02715</name>
</gene>
<evidence type="ECO:0000256" key="3">
    <source>
        <dbReference type="SAM" id="Coils"/>
    </source>
</evidence>
<dbReference type="InterPro" id="IPR036191">
    <property type="entry name" value="RRF_sf"/>
</dbReference>
<protein>
    <submittedName>
        <fullName evidence="5">Ribosome recycling factor</fullName>
    </submittedName>
</protein>
<accession>A0A2M6WA07</accession>
<dbReference type="InterPro" id="IPR002661">
    <property type="entry name" value="Ribosome_recyc_fac"/>
</dbReference>
<feature type="domain" description="Ribosome recycling factor" evidence="4">
    <location>
        <begin position="17"/>
        <end position="180"/>
    </location>
</feature>
<evidence type="ECO:0000313" key="6">
    <source>
        <dbReference type="Proteomes" id="UP000231464"/>
    </source>
</evidence>
<evidence type="ECO:0000259" key="4">
    <source>
        <dbReference type="Pfam" id="PF01765"/>
    </source>
</evidence>